<dbReference type="Proteomes" id="UP000284660">
    <property type="component" value="Unassembled WGS sequence"/>
</dbReference>
<dbReference type="Proteomes" id="UP000195950">
    <property type="component" value="Unassembled WGS sequence"/>
</dbReference>
<keyword evidence="1" id="KW-1133">Transmembrane helix</keyword>
<dbReference type="EMBL" id="NFJX01000020">
    <property type="protein sequence ID" value="OUP15494.1"/>
    <property type="molecule type" value="Genomic_DNA"/>
</dbReference>
<protein>
    <submittedName>
        <fullName evidence="5">Uncharacterized protein</fullName>
    </submittedName>
</protein>
<keyword evidence="1" id="KW-0472">Membrane</keyword>
<proteinExistence type="predicted"/>
<dbReference type="EMBL" id="WKMY01000013">
    <property type="protein sequence ID" value="MRY94822.1"/>
    <property type="molecule type" value="Genomic_DNA"/>
</dbReference>
<reference evidence="7 10" key="5">
    <citation type="submission" date="2019-07" db="EMBL/GenBank/DDBJ databases">
        <title>Genome sequencing of Parabacteroides distasonis iSURF_7.</title>
        <authorList>
            <person name="Degefu H.N."/>
            <person name="Ruoff K.L."/>
            <person name="Price C.E."/>
            <person name="Valls R.A."/>
            <person name="O'Toole G.A."/>
        </authorList>
    </citation>
    <scope>NUCLEOTIDE SEQUENCE [LARGE SCALE GENOMIC DNA]</scope>
    <source>
        <strain evidence="7 10">CFPLTA003_1B</strain>
    </source>
</reference>
<evidence type="ECO:0000313" key="12">
    <source>
        <dbReference type="Proteomes" id="UP000441358"/>
    </source>
</evidence>
<evidence type="ECO:0000313" key="6">
    <source>
        <dbReference type="EMBL" id="RHD73923.1"/>
    </source>
</evidence>
<reference evidence="5" key="2">
    <citation type="journal article" date="2018" name="BMC Genomics">
        <title>Whole genome sequencing and function prediction of 133 gut anaerobes isolated from chicken caecum in pure cultures.</title>
        <authorList>
            <person name="Medvecky M."/>
            <person name="Cejkova D."/>
            <person name="Polansky O."/>
            <person name="Karasova D."/>
            <person name="Kubasova T."/>
            <person name="Cizek A."/>
            <person name="Rychlik I."/>
        </authorList>
    </citation>
    <scope>NUCLEOTIDE SEQUENCE</scope>
    <source>
        <strain evidence="5">An199</strain>
    </source>
</reference>
<dbReference type="Proteomes" id="UP000441358">
    <property type="component" value="Unassembled WGS sequence"/>
</dbReference>
<organism evidence="5 8">
    <name type="scientific">Parabacteroides distasonis</name>
    <dbReference type="NCBI Taxonomy" id="823"/>
    <lineage>
        <taxon>Bacteria</taxon>
        <taxon>Pseudomonadati</taxon>
        <taxon>Bacteroidota</taxon>
        <taxon>Bacteroidia</taxon>
        <taxon>Bacteroidales</taxon>
        <taxon>Tannerellaceae</taxon>
        <taxon>Parabacteroides</taxon>
    </lineage>
</organism>
<sequence length="95" mass="10636">MHLLNQYFRGVIAHLHYYKQLKITIMTTNKSGKIRIYLYVLLTIAGCVFACSSIIPNDYIKLVVVMGTLCVGLYGIMKGLSSTGTSSEEEVLEKE</sequence>
<accession>A0A1Y4I5G6</accession>
<evidence type="ECO:0000313" key="2">
    <source>
        <dbReference type="EMBL" id="MRY94822.1"/>
    </source>
</evidence>
<comment type="caution">
    <text evidence="5">The sequence shown here is derived from an EMBL/GenBank/DDBJ whole genome shotgun (WGS) entry which is preliminary data.</text>
</comment>
<evidence type="ECO:0000313" key="4">
    <source>
        <dbReference type="EMBL" id="MRZ53182.1"/>
    </source>
</evidence>
<feature type="transmembrane region" description="Helical" evidence="1">
    <location>
        <begin position="61"/>
        <end position="77"/>
    </location>
</feature>
<dbReference type="EMBL" id="WKMC01000008">
    <property type="protein sequence ID" value="MRZ50920.1"/>
    <property type="molecule type" value="Genomic_DNA"/>
</dbReference>
<evidence type="ECO:0000313" key="5">
    <source>
        <dbReference type="EMBL" id="OUP15494.1"/>
    </source>
</evidence>
<feature type="transmembrane region" description="Helical" evidence="1">
    <location>
        <begin position="36"/>
        <end position="55"/>
    </location>
</feature>
<evidence type="ECO:0000313" key="8">
    <source>
        <dbReference type="Proteomes" id="UP000195950"/>
    </source>
</evidence>
<dbReference type="Proteomes" id="UP000315827">
    <property type="component" value="Unassembled WGS sequence"/>
</dbReference>
<dbReference type="Proteomes" id="UP000461276">
    <property type="component" value="Unassembled WGS sequence"/>
</dbReference>
<dbReference type="EMBL" id="VOHW01000004">
    <property type="protein sequence ID" value="TWV62372.1"/>
    <property type="molecule type" value="Genomic_DNA"/>
</dbReference>
<evidence type="ECO:0000313" key="9">
    <source>
        <dbReference type="Proteomes" id="UP000284660"/>
    </source>
</evidence>
<dbReference type="Proteomes" id="UP000432516">
    <property type="component" value="Unassembled WGS sequence"/>
</dbReference>
<dbReference type="EMBL" id="QSJN01000007">
    <property type="protein sequence ID" value="RHD73923.1"/>
    <property type="molecule type" value="Genomic_DNA"/>
</dbReference>
<dbReference type="AlphaFoldDB" id="A0A1Y4I5G6"/>
<evidence type="ECO:0000313" key="13">
    <source>
        <dbReference type="Proteomes" id="UP000461276"/>
    </source>
</evidence>
<reference evidence="6 9" key="3">
    <citation type="submission" date="2018-08" db="EMBL/GenBank/DDBJ databases">
        <title>A genome reference for cultivated species of the human gut microbiota.</title>
        <authorList>
            <person name="Zou Y."/>
            <person name="Xue W."/>
            <person name="Luo G."/>
        </authorList>
    </citation>
    <scope>NUCLEOTIDE SEQUENCE [LARGE SCALE GENOMIC DNA]</scope>
    <source>
        <strain evidence="6 9">AM30-4</strain>
    </source>
</reference>
<gene>
    <name evidence="5" type="ORF">B5F32_17345</name>
    <name evidence="6" type="ORF">DW782_12320</name>
    <name evidence="7" type="ORF">FSA05_09790</name>
    <name evidence="3" type="ORF">GKD66_11950</name>
    <name evidence="2" type="ORF">GKD67_16620</name>
    <name evidence="4" type="ORF">GKD68_00225</name>
</gene>
<reference evidence="11 12" key="4">
    <citation type="journal article" date="2019" name="Nat. Med.">
        <title>A library of human gut bacterial isolates paired with longitudinal multiomics data enables mechanistic microbiome research.</title>
        <authorList>
            <person name="Poyet M."/>
            <person name="Groussin M."/>
            <person name="Gibbons S.M."/>
            <person name="Avila-Pacheco J."/>
            <person name="Jiang X."/>
            <person name="Kearney S.M."/>
            <person name="Perrotta A.R."/>
            <person name="Berdy B."/>
            <person name="Zhao S."/>
            <person name="Lieberman T.D."/>
            <person name="Swanson P.K."/>
            <person name="Smith M."/>
            <person name="Roesemann S."/>
            <person name="Alexander J.E."/>
            <person name="Rich S.A."/>
            <person name="Livny J."/>
            <person name="Vlamakis H."/>
            <person name="Clish C."/>
            <person name="Bullock K."/>
            <person name="Deik A."/>
            <person name="Scott J."/>
            <person name="Pierce K.A."/>
            <person name="Xavier R.J."/>
            <person name="Alm E.J."/>
        </authorList>
    </citation>
    <scope>NUCLEOTIDE SEQUENCE [LARGE SCALE GENOMIC DNA]</scope>
    <source>
        <strain evidence="4 11">BIOML-A2</strain>
        <strain evidence="3 12">BIOML-A32</strain>
        <strain evidence="2 13">BIOML-A9</strain>
    </source>
</reference>
<evidence type="ECO:0000256" key="1">
    <source>
        <dbReference type="SAM" id="Phobius"/>
    </source>
</evidence>
<keyword evidence="1" id="KW-0812">Transmembrane</keyword>
<evidence type="ECO:0000313" key="7">
    <source>
        <dbReference type="EMBL" id="TWV62372.1"/>
    </source>
</evidence>
<evidence type="ECO:0000313" key="10">
    <source>
        <dbReference type="Proteomes" id="UP000315827"/>
    </source>
</evidence>
<reference evidence="8" key="1">
    <citation type="submission" date="2017-04" db="EMBL/GenBank/DDBJ databases">
        <title>Function of individual gut microbiota members based on whole genome sequencing of pure cultures obtained from chicken caecum.</title>
        <authorList>
            <person name="Medvecky M."/>
            <person name="Cejkova D."/>
            <person name="Polansky O."/>
            <person name="Karasova D."/>
            <person name="Kubasova T."/>
            <person name="Cizek A."/>
            <person name="Rychlik I."/>
        </authorList>
    </citation>
    <scope>NUCLEOTIDE SEQUENCE [LARGE SCALE GENOMIC DNA]</scope>
    <source>
        <strain evidence="8">An199</strain>
    </source>
</reference>
<dbReference type="EMBL" id="WKNE01000001">
    <property type="protein sequence ID" value="MRZ53182.1"/>
    <property type="molecule type" value="Genomic_DNA"/>
</dbReference>
<evidence type="ECO:0000313" key="11">
    <source>
        <dbReference type="Proteomes" id="UP000432516"/>
    </source>
</evidence>
<name>A0A1Y4I5G6_PARDI</name>
<evidence type="ECO:0000313" key="3">
    <source>
        <dbReference type="EMBL" id="MRZ50920.1"/>
    </source>
</evidence>